<keyword evidence="1" id="KW-0472">Membrane</keyword>
<dbReference type="AlphaFoldDB" id="D4JWE3"/>
<sequence>MSKKEKLILIVGIAVILICAVFVLFMLDRSSVIRIFPRPAPKQEKVIELDNLGSADTPIGKTAVVTIFCNDKLTKWDFTTDNDKQTRKNDFCSLKIATDWLSEQGKKYNKDCEFVIPNDEDSDLYYETAFKNIVGNAVQAFDKEEEWKYIESNIDSESLKKKYNCDNIIYLLFTNNYDAELKNDDEIIINSYVANVYDKANAYPYELACLSKFADTDRIAPSIIAHEILHLFGAPDLYCFDAIGLNYGTTPEFVEYCRENNNKDIMLSTLDSETGVALPKRITQEITDITAYYIGWLETAPDCIDEYLLVHSQHEYKNRKEINLQ</sequence>
<keyword evidence="1" id="KW-1133">Transmembrane helix</keyword>
<dbReference type="HOGENOM" id="CLU_841792_0_0_9"/>
<evidence type="ECO:0000313" key="3">
    <source>
        <dbReference type="Proteomes" id="UP000008803"/>
    </source>
</evidence>
<organism evidence="2 3">
    <name type="scientific">[Eubacterium] siraeum 70/3</name>
    <dbReference type="NCBI Taxonomy" id="657319"/>
    <lineage>
        <taxon>Bacteria</taxon>
        <taxon>Bacillati</taxon>
        <taxon>Bacillota</taxon>
        <taxon>Clostridia</taxon>
        <taxon>Eubacteriales</taxon>
        <taxon>Oscillospiraceae</taxon>
        <taxon>Oscillospiraceae incertae sedis</taxon>
    </lineage>
</organism>
<reference evidence="2 3" key="1">
    <citation type="submission" date="2010-03" db="EMBL/GenBank/DDBJ databases">
        <title>The genome sequence of Eubacterium siraeum 70/3.</title>
        <authorList>
            <consortium name="metaHIT consortium -- http://www.metahit.eu/"/>
            <person name="Pajon A."/>
            <person name="Turner K."/>
            <person name="Parkhill J."/>
            <person name="Duncan S."/>
            <person name="Flint H."/>
        </authorList>
    </citation>
    <scope>NUCLEOTIDE SEQUENCE [LARGE SCALE GENOMIC DNA]</scope>
    <source>
        <strain evidence="2 3">70/3</strain>
    </source>
</reference>
<protein>
    <submittedName>
        <fullName evidence="2">Uncharacterized protein</fullName>
    </submittedName>
</protein>
<feature type="transmembrane region" description="Helical" evidence="1">
    <location>
        <begin position="7"/>
        <end position="27"/>
    </location>
</feature>
<dbReference type="PATRIC" id="fig|657319.3.peg.216"/>
<dbReference type="Proteomes" id="UP000008803">
    <property type="component" value="Chromosome"/>
</dbReference>
<dbReference type="KEGG" id="esu:EUS_24470"/>
<proteinExistence type="predicted"/>
<gene>
    <name evidence="2" type="ORF">EUS_24470</name>
</gene>
<dbReference type="BioCyc" id="ESIR657319:G136K-2072-MONOMER"/>
<reference evidence="2 3" key="2">
    <citation type="submission" date="2010-03" db="EMBL/GenBank/DDBJ databases">
        <authorList>
            <person name="Pajon A."/>
        </authorList>
    </citation>
    <scope>NUCLEOTIDE SEQUENCE [LARGE SCALE GENOMIC DNA]</scope>
    <source>
        <strain evidence="2 3">70/3</strain>
    </source>
</reference>
<evidence type="ECO:0000313" key="2">
    <source>
        <dbReference type="EMBL" id="CBK97412.1"/>
    </source>
</evidence>
<keyword evidence="1" id="KW-0812">Transmembrane</keyword>
<name>D4JWE3_9FIRM</name>
<accession>D4JWE3</accession>
<evidence type="ECO:0000256" key="1">
    <source>
        <dbReference type="SAM" id="Phobius"/>
    </source>
</evidence>
<dbReference type="EMBL" id="FP929044">
    <property type="protein sequence ID" value="CBK97412.1"/>
    <property type="molecule type" value="Genomic_DNA"/>
</dbReference>